<comment type="caution">
    <text evidence="1">The sequence shown here is derived from an EMBL/GenBank/DDBJ whole genome shotgun (WGS) entry which is preliminary data.</text>
</comment>
<sequence length="96" mass="11374">MDFNTTKKLCTEIIKTGTLSGKYSQQIQTQFNIQPEQLALLLYSSEYYLFVRLALDCIKLKLKVENRKLILKMIHFTTEKFTDYAFDEIFSYVIDE</sequence>
<dbReference type="AlphaFoldDB" id="A0A9P8LRJ5"/>
<evidence type="ECO:0000313" key="2">
    <source>
        <dbReference type="Proteomes" id="UP000018208"/>
    </source>
</evidence>
<evidence type="ECO:0000313" key="1">
    <source>
        <dbReference type="EMBL" id="KAH0573025.1"/>
    </source>
</evidence>
<dbReference type="RefSeq" id="XP_067763798.1">
    <property type="nucleotide sequence ID" value="XM_067908977.1"/>
</dbReference>
<dbReference type="Proteomes" id="UP000018208">
    <property type="component" value="Unassembled WGS sequence"/>
</dbReference>
<gene>
    <name evidence="1" type="ORF">SS50377_25142</name>
</gene>
<proteinExistence type="predicted"/>
<keyword evidence="2" id="KW-1185">Reference proteome</keyword>
<protein>
    <submittedName>
        <fullName evidence="1">Uncharacterized protein</fullName>
    </submittedName>
</protein>
<dbReference type="GeneID" id="94299165"/>
<reference evidence="1 2" key="1">
    <citation type="journal article" date="2014" name="PLoS Genet.">
        <title>The Genome of Spironucleus salmonicida Highlights a Fish Pathogen Adapted to Fluctuating Environments.</title>
        <authorList>
            <person name="Xu F."/>
            <person name="Jerlstrom-Hultqvist J."/>
            <person name="Einarsson E."/>
            <person name="Astvaldsson A."/>
            <person name="Svard S.G."/>
            <person name="Andersson J.O."/>
        </authorList>
    </citation>
    <scope>NUCLEOTIDE SEQUENCE [LARGE SCALE GENOMIC DNA]</scope>
    <source>
        <strain evidence="1 2">ATCC 50377</strain>
    </source>
</reference>
<dbReference type="KEGG" id="ssao:94299165"/>
<dbReference type="EMBL" id="AUWU02000005">
    <property type="protein sequence ID" value="KAH0573025.1"/>
    <property type="molecule type" value="Genomic_DNA"/>
</dbReference>
<name>A0A9P8LRJ5_9EUKA</name>
<accession>A0A9P8LRJ5</accession>
<organism evidence="1 2">
    <name type="scientific">Spironucleus salmonicida</name>
    <dbReference type="NCBI Taxonomy" id="348837"/>
    <lineage>
        <taxon>Eukaryota</taxon>
        <taxon>Metamonada</taxon>
        <taxon>Diplomonadida</taxon>
        <taxon>Hexamitidae</taxon>
        <taxon>Hexamitinae</taxon>
        <taxon>Spironucleus</taxon>
    </lineage>
</organism>